<dbReference type="EMBL" id="BOOR01000024">
    <property type="protein sequence ID" value="GII55154.1"/>
    <property type="molecule type" value="Genomic_DNA"/>
</dbReference>
<evidence type="ECO:0000313" key="3">
    <source>
        <dbReference type="Proteomes" id="UP000605992"/>
    </source>
</evidence>
<dbReference type="AlphaFoldDB" id="A0A8J3V6Y5"/>
<evidence type="ECO:0000256" key="1">
    <source>
        <dbReference type="SAM" id="Phobius"/>
    </source>
</evidence>
<proteinExistence type="predicted"/>
<accession>A0A8J3V6Y5</accession>
<gene>
    <name evidence="2" type="ORF">Pth03_35430</name>
</gene>
<keyword evidence="1" id="KW-1133">Transmembrane helix</keyword>
<dbReference type="InterPro" id="IPR045428">
    <property type="entry name" value="EACC1"/>
</dbReference>
<sequence>MDRPISTTVHVEHSAKSFAIIDDFISLRPALRGRDTRQVHLTIQIAAEESPGLELDSLKQDLLAADELRSAAIESRTGLPTGGMGPILETLLISFASGGVGVALVEGVFGWLRSRPAGITVKFSNGDRSVEVDDRTARDPAAVIALLQALDVIESGPRGK</sequence>
<keyword evidence="1" id="KW-0472">Membrane</keyword>
<dbReference type="Pfam" id="PF19953">
    <property type="entry name" value="EACC1"/>
    <property type="match status" value="1"/>
</dbReference>
<evidence type="ECO:0000313" key="2">
    <source>
        <dbReference type="EMBL" id="GII55154.1"/>
    </source>
</evidence>
<protein>
    <submittedName>
        <fullName evidence="2">Uncharacterized protein</fullName>
    </submittedName>
</protein>
<dbReference type="Proteomes" id="UP000605992">
    <property type="component" value="Unassembled WGS sequence"/>
</dbReference>
<comment type="caution">
    <text evidence="2">The sequence shown here is derived from an EMBL/GenBank/DDBJ whole genome shotgun (WGS) entry which is preliminary data.</text>
</comment>
<feature type="transmembrane region" description="Helical" evidence="1">
    <location>
        <begin position="91"/>
        <end position="112"/>
    </location>
</feature>
<keyword evidence="3" id="KW-1185">Reference proteome</keyword>
<keyword evidence="1" id="KW-0812">Transmembrane</keyword>
<organism evidence="2 3">
    <name type="scientific">Planotetraspora thailandica</name>
    <dbReference type="NCBI Taxonomy" id="487172"/>
    <lineage>
        <taxon>Bacteria</taxon>
        <taxon>Bacillati</taxon>
        <taxon>Actinomycetota</taxon>
        <taxon>Actinomycetes</taxon>
        <taxon>Streptosporangiales</taxon>
        <taxon>Streptosporangiaceae</taxon>
        <taxon>Planotetraspora</taxon>
    </lineage>
</organism>
<name>A0A8J3V6Y5_9ACTN</name>
<reference evidence="2" key="1">
    <citation type="submission" date="2021-01" db="EMBL/GenBank/DDBJ databases">
        <title>Whole genome shotgun sequence of Planotetraspora thailandica NBRC 104271.</title>
        <authorList>
            <person name="Komaki H."/>
            <person name="Tamura T."/>
        </authorList>
    </citation>
    <scope>NUCLEOTIDE SEQUENCE</scope>
    <source>
        <strain evidence="2">NBRC 104271</strain>
    </source>
</reference>